<dbReference type="PANTHER" id="PTHR11362">
    <property type="entry name" value="PHOSPHATIDYLETHANOLAMINE-BINDING PROTEIN"/>
    <property type="match status" value="1"/>
</dbReference>
<dbReference type="InterPro" id="IPR035810">
    <property type="entry name" value="PEBP_euk"/>
</dbReference>
<gene>
    <name evidence="2" type="primary">PEBP4</name>
</gene>
<reference evidence="2" key="1">
    <citation type="submission" date="2025-08" db="UniProtKB">
        <authorList>
            <consortium name="Ensembl"/>
        </authorList>
    </citation>
    <scope>IDENTIFICATION</scope>
</reference>
<accession>A0A670Z273</accession>
<comment type="similarity">
    <text evidence="1">Belongs to the phosphatidylethanolamine-binding protein family.</text>
</comment>
<dbReference type="InterPro" id="IPR036610">
    <property type="entry name" value="PEBP-like_sf"/>
</dbReference>
<dbReference type="InterPro" id="IPR008914">
    <property type="entry name" value="PEBP"/>
</dbReference>
<name>A0A670Z273_PSETE</name>
<dbReference type="AlphaFoldDB" id="A0A670Z273"/>
<dbReference type="Ensembl" id="ENSPTXT00000018572.1">
    <property type="protein sequence ID" value="ENSPTXP00000018030.1"/>
    <property type="gene ID" value="ENSPTXG00000012381.1"/>
</dbReference>
<dbReference type="PANTHER" id="PTHR11362:SF82">
    <property type="entry name" value="PHOSPHATIDYLETHANOLAMINE-BINDING PROTEIN 4"/>
    <property type="match status" value="1"/>
</dbReference>
<dbReference type="GeneTree" id="ENSGT00940000162387"/>
<dbReference type="OMA" id="GNDSTHR"/>
<dbReference type="InterPro" id="IPR001858">
    <property type="entry name" value="Phosphatidylethanolamine-bd_CS"/>
</dbReference>
<sequence length="212" mass="25065">MSVCLSAVISNCIFKISRDNMTELQMNSPSKFELLLQGGLEIFYPELGDVGCTYIPRCNAYRKRISKEWINPEVKYQQADTYVLIMVDPDAPSRSNPMYRFWRHWAVTDIKFLFYFYFWYPDYLRPTPPPGSGYHRYQFLLYEQFLDLSLSFPGSWNVNNFVDRFHLGTPVASTQFHNYNDVGKYPNKAECHTCKYPRKLIHTHTHTHTQTI</sequence>
<evidence type="ECO:0000313" key="2">
    <source>
        <dbReference type="Ensembl" id="ENSPTXP00000018030.1"/>
    </source>
</evidence>
<evidence type="ECO:0000313" key="3">
    <source>
        <dbReference type="Proteomes" id="UP000472273"/>
    </source>
</evidence>
<evidence type="ECO:0000256" key="1">
    <source>
        <dbReference type="ARBA" id="ARBA00007091"/>
    </source>
</evidence>
<dbReference type="Proteomes" id="UP000472273">
    <property type="component" value="Unplaced"/>
</dbReference>
<protein>
    <submittedName>
        <fullName evidence="2">Phosphatidylethanolamine binding protein 4</fullName>
    </submittedName>
</protein>
<keyword evidence="3" id="KW-1185">Reference proteome</keyword>
<organism evidence="2 3">
    <name type="scientific">Pseudonaja textilis</name>
    <name type="common">Eastern brown snake</name>
    <dbReference type="NCBI Taxonomy" id="8673"/>
    <lineage>
        <taxon>Eukaryota</taxon>
        <taxon>Metazoa</taxon>
        <taxon>Chordata</taxon>
        <taxon>Craniata</taxon>
        <taxon>Vertebrata</taxon>
        <taxon>Euteleostomi</taxon>
        <taxon>Lepidosauria</taxon>
        <taxon>Squamata</taxon>
        <taxon>Bifurcata</taxon>
        <taxon>Unidentata</taxon>
        <taxon>Episquamata</taxon>
        <taxon>Toxicofera</taxon>
        <taxon>Serpentes</taxon>
        <taxon>Colubroidea</taxon>
        <taxon>Elapidae</taxon>
        <taxon>Hydrophiinae</taxon>
        <taxon>Pseudonaja</taxon>
    </lineage>
</organism>
<dbReference type="Gene3D" id="3.90.280.10">
    <property type="entry name" value="PEBP-like"/>
    <property type="match status" value="1"/>
</dbReference>
<reference evidence="2" key="2">
    <citation type="submission" date="2025-09" db="UniProtKB">
        <authorList>
            <consortium name="Ensembl"/>
        </authorList>
    </citation>
    <scope>IDENTIFICATION</scope>
</reference>
<dbReference type="SUPFAM" id="SSF49777">
    <property type="entry name" value="PEBP-like"/>
    <property type="match status" value="1"/>
</dbReference>
<dbReference type="CDD" id="cd00866">
    <property type="entry name" value="PEBP_euk"/>
    <property type="match status" value="1"/>
</dbReference>
<proteinExistence type="inferred from homology"/>
<dbReference type="Pfam" id="PF01161">
    <property type="entry name" value="PBP"/>
    <property type="match status" value="1"/>
</dbReference>
<dbReference type="PROSITE" id="PS01220">
    <property type="entry name" value="PBP"/>
    <property type="match status" value="1"/>
</dbReference>